<dbReference type="Proteomes" id="UP000626982">
    <property type="component" value="Unassembled WGS sequence"/>
</dbReference>
<dbReference type="RefSeq" id="WP_188716202.1">
    <property type="nucleotide sequence ID" value="NZ_BAABBD010000001.1"/>
</dbReference>
<evidence type="ECO:0000313" key="8">
    <source>
        <dbReference type="Proteomes" id="UP000626982"/>
    </source>
</evidence>
<keyword evidence="2" id="KW-0285">Flavoprotein</keyword>
<evidence type="ECO:0000259" key="6">
    <source>
        <dbReference type="Pfam" id="PF00724"/>
    </source>
</evidence>
<dbReference type="Gene3D" id="3.20.20.70">
    <property type="entry name" value="Aldolase class I"/>
    <property type="match status" value="1"/>
</dbReference>
<keyword evidence="3" id="KW-0288">FMN</keyword>
<protein>
    <submittedName>
        <fullName evidence="7">Oxidoreductase</fullName>
    </submittedName>
</protein>
<dbReference type="PANTHER" id="PTHR43303:SF4">
    <property type="entry name" value="NADPH DEHYDROGENASE C23G7.10C-RELATED"/>
    <property type="match status" value="1"/>
</dbReference>
<dbReference type="Pfam" id="PF00724">
    <property type="entry name" value="Oxidored_FMN"/>
    <property type="match status" value="1"/>
</dbReference>
<keyword evidence="8" id="KW-1185">Reference proteome</keyword>
<proteinExistence type="predicted"/>
<keyword evidence="4" id="KW-0521">NADP</keyword>
<evidence type="ECO:0000256" key="2">
    <source>
        <dbReference type="ARBA" id="ARBA00022630"/>
    </source>
</evidence>
<name>A0ABQ2KFX8_9MICO</name>
<gene>
    <name evidence="7" type="ORF">GCM10010968_07550</name>
</gene>
<evidence type="ECO:0000256" key="1">
    <source>
        <dbReference type="ARBA" id="ARBA00001917"/>
    </source>
</evidence>
<dbReference type="SUPFAM" id="SSF51395">
    <property type="entry name" value="FMN-linked oxidoreductases"/>
    <property type="match status" value="1"/>
</dbReference>
<evidence type="ECO:0000256" key="3">
    <source>
        <dbReference type="ARBA" id="ARBA00022643"/>
    </source>
</evidence>
<comment type="cofactor">
    <cofactor evidence="1">
        <name>FMN</name>
        <dbReference type="ChEBI" id="CHEBI:58210"/>
    </cofactor>
</comment>
<dbReference type="InterPro" id="IPR013785">
    <property type="entry name" value="Aldolase_TIM"/>
</dbReference>
<evidence type="ECO:0000256" key="5">
    <source>
        <dbReference type="ARBA" id="ARBA00023002"/>
    </source>
</evidence>
<organism evidence="7 8">
    <name type="scientific">Agrococcus terreus</name>
    <dbReference type="NCBI Taxonomy" id="574649"/>
    <lineage>
        <taxon>Bacteria</taxon>
        <taxon>Bacillati</taxon>
        <taxon>Actinomycetota</taxon>
        <taxon>Actinomycetes</taxon>
        <taxon>Micrococcales</taxon>
        <taxon>Microbacteriaceae</taxon>
        <taxon>Agrococcus</taxon>
    </lineage>
</organism>
<comment type="caution">
    <text evidence="7">The sequence shown here is derived from an EMBL/GenBank/DDBJ whole genome shotgun (WGS) entry which is preliminary data.</text>
</comment>
<accession>A0ABQ2KFX8</accession>
<keyword evidence="5" id="KW-0560">Oxidoreductase</keyword>
<dbReference type="InterPro" id="IPR044152">
    <property type="entry name" value="YqjM-like"/>
</dbReference>
<evidence type="ECO:0000313" key="7">
    <source>
        <dbReference type="EMBL" id="GGN80040.1"/>
    </source>
</evidence>
<dbReference type="PANTHER" id="PTHR43303">
    <property type="entry name" value="NADPH DEHYDROGENASE C23G7.10C-RELATED"/>
    <property type="match status" value="1"/>
</dbReference>
<sequence length="362" mass="38351">MSLLFSPVRIGQHEARNRVWLAPMCQYSCEAQDGMPTEWHHEHLASFARGGVGVAMTEAAAVSPEGRISPWDAGIWSDEQAEAWAPIAARIAAHGALPAIQLAHAGRKGSTYREWSGQGSVPVAEGGWEAVGATDAAFGPYAPPRALTTEEVEQVVADFAAAAKRAWDAGFVVLEVHAAHGYLIHQFLSPLVNDRDDIWGERTLLLRRTVEAVRAAAPEAGIVVRFSAHDWVAGGIDETMTAEHARVALAAGADWLDISSGGLDPRQQIQVGPGYQVPLAASVREATGAPVAAVGMLDDAELAEATLAEGSADAIMIARGLLRNPHWALLAEAELDGAPEGSAWPVQYTRARPRPVSVAAGR</sequence>
<feature type="domain" description="NADH:flavin oxidoreductase/NADH oxidase N-terminal" evidence="6">
    <location>
        <begin position="4"/>
        <end position="333"/>
    </location>
</feature>
<dbReference type="InterPro" id="IPR001155">
    <property type="entry name" value="OxRdtase_FMN_N"/>
</dbReference>
<dbReference type="EMBL" id="BMLM01000001">
    <property type="protein sequence ID" value="GGN80040.1"/>
    <property type="molecule type" value="Genomic_DNA"/>
</dbReference>
<reference evidence="8" key="1">
    <citation type="journal article" date="2019" name="Int. J. Syst. Evol. Microbiol.">
        <title>The Global Catalogue of Microorganisms (GCM) 10K type strain sequencing project: providing services to taxonomists for standard genome sequencing and annotation.</title>
        <authorList>
            <consortium name="The Broad Institute Genomics Platform"/>
            <consortium name="The Broad Institute Genome Sequencing Center for Infectious Disease"/>
            <person name="Wu L."/>
            <person name="Ma J."/>
        </authorList>
    </citation>
    <scope>NUCLEOTIDE SEQUENCE [LARGE SCALE GENOMIC DNA]</scope>
    <source>
        <strain evidence="8">CGMCC 1.6960</strain>
    </source>
</reference>
<evidence type="ECO:0000256" key="4">
    <source>
        <dbReference type="ARBA" id="ARBA00022857"/>
    </source>
</evidence>